<evidence type="ECO:0000256" key="2">
    <source>
        <dbReference type="ARBA" id="ARBA00001931"/>
    </source>
</evidence>
<dbReference type="InterPro" id="IPR011047">
    <property type="entry name" value="Quinoprotein_ADH-like_sf"/>
</dbReference>
<dbReference type="PANTHER" id="PTHR32303">
    <property type="entry name" value="QUINOPROTEIN ALCOHOL DEHYDROGENASE (CYTOCHROME C)"/>
    <property type="match status" value="1"/>
</dbReference>
<evidence type="ECO:0000256" key="10">
    <source>
        <dbReference type="ARBA" id="ARBA00023004"/>
    </source>
</evidence>
<keyword evidence="15" id="KW-1185">Reference proteome</keyword>
<dbReference type="InterPro" id="IPR002372">
    <property type="entry name" value="PQQ_rpt_dom"/>
</dbReference>
<evidence type="ECO:0000256" key="4">
    <source>
        <dbReference type="ARBA" id="ARBA00022617"/>
    </source>
</evidence>
<comment type="cofactor">
    <cofactor evidence="2">
        <name>pyrroloquinoline quinone</name>
        <dbReference type="ChEBI" id="CHEBI:58442"/>
    </cofactor>
</comment>
<evidence type="ECO:0000256" key="11">
    <source>
        <dbReference type="ARBA" id="ARBA00023157"/>
    </source>
</evidence>
<keyword evidence="10 12" id="KW-0408">Iron</keyword>
<feature type="domain" description="Cytochrome c" evidence="13">
    <location>
        <begin position="615"/>
        <end position="691"/>
    </location>
</feature>
<evidence type="ECO:0000313" key="15">
    <source>
        <dbReference type="Proteomes" id="UP001595378"/>
    </source>
</evidence>
<dbReference type="CDD" id="cd10279">
    <property type="entry name" value="PQQ_ADH_II"/>
    <property type="match status" value="1"/>
</dbReference>
<dbReference type="Proteomes" id="UP001595378">
    <property type="component" value="Unassembled WGS sequence"/>
</dbReference>
<comment type="similarity">
    <text evidence="3">Belongs to the bacterial PQQ dehydrogenase family.</text>
</comment>
<reference evidence="15" key="1">
    <citation type="journal article" date="2019" name="Int. J. Syst. Evol. Microbiol.">
        <title>The Global Catalogue of Microorganisms (GCM) 10K type strain sequencing project: providing services to taxonomists for standard genome sequencing and annotation.</title>
        <authorList>
            <consortium name="The Broad Institute Genomics Platform"/>
            <consortium name="The Broad Institute Genome Sequencing Center for Infectious Disease"/>
            <person name="Wu L."/>
            <person name="Ma J."/>
        </authorList>
    </citation>
    <scope>NUCLEOTIDE SEQUENCE [LARGE SCALE GENOMIC DNA]</scope>
    <source>
        <strain evidence="15">KCTC 52606</strain>
    </source>
</reference>
<proteinExistence type="inferred from homology"/>
<comment type="cofactor">
    <cofactor evidence="1">
        <name>Ca(2+)</name>
        <dbReference type="ChEBI" id="CHEBI:29108"/>
    </cofactor>
</comment>
<evidence type="ECO:0000259" key="13">
    <source>
        <dbReference type="PROSITE" id="PS51007"/>
    </source>
</evidence>
<evidence type="ECO:0000256" key="3">
    <source>
        <dbReference type="ARBA" id="ARBA00008156"/>
    </source>
</evidence>
<dbReference type="InterPro" id="IPR009056">
    <property type="entry name" value="Cyt_c-like_dom"/>
</dbReference>
<comment type="caution">
    <text evidence="14">The sequence shown here is derived from an EMBL/GenBank/DDBJ whole genome shotgun (WGS) entry which is preliminary data.</text>
</comment>
<keyword evidence="5 12" id="KW-0479">Metal-binding</keyword>
<keyword evidence="9" id="KW-0560">Oxidoreductase</keyword>
<evidence type="ECO:0000256" key="6">
    <source>
        <dbReference type="ARBA" id="ARBA00022729"/>
    </source>
</evidence>
<dbReference type="EMBL" id="JBHRSU010000037">
    <property type="protein sequence ID" value="MFC3102119.1"/>
    <property type="molecule type" value="Genomic_DNA"/>
</dbReference>
<dbReference type="Pfam" id="PF01011">
    <property type="entry name" value="PQQ"/>
    <property type="match status" value="2"/>
</dbReference>
<sequence length="704" mass="75871">MAALLLASCTAPGPDTALPITPIAASGPAAVSTARMIAPDAPANIANWMSHGRNWGEDRFSPLTQINDGNVGELGLAWFDDLGTMRGVQATPLVVDGVLYNESIYNIVTAYNAATGEKLWTYDPQVGAEWARLACCGPSSRGIAAWDGKIYIGALDGRLIAVDAATGLEVWSVQTFDRAEAYSITGAPRVYDGKVVIGNGGADYGVRGFVAAYDAQTGERLWKFYTVPGNPADGPDGEASDSAMQIALPTWHGEWWRYGGGGTAWDAFAYDPELNLVYIGTGNGTPHMWHFRSQGQGDNLFLCSIVAVDADSGEYVWHYQMVPEEDWDYTCTQPMILADLQIGGRTRQVIMQAPKNGFFYVIDRASGELLSAQSYVSVNTWASHIDMATGRPVLQAGAHNTTTPHLMSPSWLAAHTWHPMAFSPLTGLVYFSAQEQGDVYARAEDGEFAYVHHRSNSGQQRRNQPELRARLMEQARAEEKGYLLAWNPVTQSEAWRVNYRVPGSGGVLATAGNLVIQGTIDKTLAIYAADTGRKLWEMDIDQAPVAGAITYMVGGVQYIAINAGWGGSPVYNLGSFQTSTAKLLVFRLGASGVTLPPPPPPSTLPRPPFLTAGEDMVARGRELYGENCARCHGPNAVGGMKDLRWMTAETRSQFADIVLRGTLAERGMIGFGGQLSEADANAIHAFLIARANEDYADASAGAHR</sequence>
<keyword evidence="4 12" id="KW-0349">Heme</keyword>
<dbReference type="Gene3D" id="1.10.760.10">
    <property type="entry name" value="Cytochrome c-like domain"/>
    <property type="match status" value="1"/>
</dbReference>
<keyword evidence="8" id="KW-0634">PQQ</keyword>
<evidence type="ECO:0000256" key="12">
    <source>
        <dbReference type="PROSITE-ProRule" id="PRU00433"/>
    </source>
</evidence>
<dbReference type="Gene3D" id="2.140.10.10">
    <property type="entry name" value="Quinoprotein alcohol dehydrogenase-like superfamily"/>
    <property type="match status" value="1"/>
</dbReference>
<dbReference type="InterPro" id="IPR018391">
    <property type="entry name" value="PQQ_b-propeller_rpt"/>
</dbReference>
<evidence type="ECO:0000256" key="7">
    <source>
        <dbReference type="ARBA" id="ARBA00022837"/>
    </source>
</evidence>
<evidence type="ECO:0000256" key="9">
    <source>
        <dbReference type="ARBA" id="ARBA00023002"/>
    </source>
</evidence>
<keyword evidence="7" id="KW-0106">Calcium</keyword>
<dbReference type="InterPro" id="IPR001479">
    <property type="entry name" value="Quinoprotein_DH_CS"/>
</dbReference>
<dbReference type="SUPFAM" id="SSF50998">
    <property type="entry name" value="Quinoprotein alcohol dehydrogenase-like"/>
    <property type="match status" value="1"/>
</dbReference>
<keyword evidence="6" id="KW-0732">Signal</keyword>
<dbReference type="PROSITE" id="PS00364">
    <property type="entry name" value="BACTERIAL_PQQ_2"/>
    <property type="match status" value="1"/>
</dbReference>
<dbReference type="Pfam" id="PF13442">
    <property type="entry name" value="Cytochrome_CBB3"/>
    <property type="match status" value="1"/>
</dbReference>
<dbReference type="InterPro" id="IPR036909">
    <property type="entry name" value="Cyt_c-like_dom_sf"/>
</dbReference>
<organism evidence="14 15">
    <name type="scientific">Alteraurantiacibacter lauratis</name>
    <dbReference type="NCBI Taxonomy" id="2054627"/>
    <lineage>
        <taxon>Bacteria</taxon>
        <taxon>Pseudomonadati</taxon>
        <taxon>Pseudomonadota</taxon>
        <taxon>Alphaproteobacteria</taxon>
        <taxon>Sphingomonadales</taxon>
        <taxon>Erythrobacteraceae</taxon>
        <taxon>Alteraurantiacibacter</taxon>
    </lineage>
</organism>
<dbReference type="NCBIfam" id="TIGR03075">
    <property type="entry name" value="PQQ_enz_alc_DH"/>
    <property type="match status" value="1"/>
</dbReference>
<name>A0ABV7EJL9_9SPHN</name>
<evidence type="ECO:0000256" key="5">
    <source>
        <dbReference type="ARBA" id="ARBA00022723"/>
    </source>
</evidence>
<dbReference type="InterPro" id="IPR017512">
    <property type="entry name" value="PQQ_MeOH/EtOH_DH"/>
</dbReference>
<accession>A0ABV7EJL9</accession>
<dbReference type="PROSITE" id="PS51007">
    <property type="entry name" value="CYTC"/>
    <property type="match status" value="1"/>
</dbReference>
<dbReference type="RefSeq" id="WP_336918268.1">
    <property type="nucleotide sequence ID" value="NZ_JBANRN010000004.1"/>
</dbReference>
<protein>
    <submittedName>
        <fullName evidence="14">PQQ-dependent dehydrogenase, methanol/ethanol family</fullName>
    </submittedName>
</protein>
<evidence type="ECO:0000256" key="1">
    <source>
        <dbReference type="ARBA" id="ARBA00001913"/>
    </source>
</evidence>
<dbReference type="SUPFAM" id="SSF46626">
    <property type="entry name" value="Cytochrome c"/>
    <property type="match status" value="1"/>
</dbReference>
<evidence type="ECO:0000256" key="8">
    <source>
        <dbReference type="ARBA" id="ARBA00022891"/>
    </source>
</evidence>
<gene>
    <name evidence="14" type="ORF">ACFODK_14610</name>
</gene>
<keyword evidence="11" id="KW-1015">Disulfide bond</keyword>
<evidence type="ECO:0000313" key="14">
    <source>
        <dbReference type="EMBL" id="MFC3102119.1"/>
    </source>
</evidence>
<dbReference type="SMART" id="SM00564">
    <property type="entry name" value="PQQ"/>
    <property type="match status" value="5"/>
</dbReference>